<dbReference type="Gene3D" id="1.10.510.10">
    <property type="entry name" value="Transferase(Phosphotransferase) domain 1"/>
    <property type="match status" value="1"/>
</dbReference>
<dbReference type="InterPro" id="IPR045274">
    <property type="entry name" value="WAK-like"/>
</dbReference>
<gene>
    <name evidence="5" type="ORF">HAX54_049499</name>
</gene>
<keyword evidence="6" id="KW-1185">Reference proteome</keyword>
<name>A0ABS8RQS4_DATST</name>
<evidence type="ECO:0000256" key="3">
    <source>
        <dbReference type="SAM" id="MobiDB-lite"/>
    </source>
</evidence>
<keyword evidence="1" id="KW-0547">Nucleotide-binding</keyword>
<dbReference type="PANTHER" id="PTHR27005">
    <property type="entry name" value="WALL-ASSOCIATED RECEPTOR KINASE-LIKE 21"/>
    <property type="match status" value="1"/>
</dbReference>
<evidence type="ECO:0000256" key="2">
    <source>
        <dbReference type="ARBA" id="ARBA00022840"/>
    </source>
</evidence>
<dbReference type="SUPFAM" id="SSF56112">
    <property type="entry name" value="Protein kinase-like (PK-like)"/>
    <property type="match status" value="1"/>
</dbReference>
<dbReference type="Gene3D" id="3.30.200.20">
    <property type="entry name" value="Phosphorylase Kinase, domain 1"/>
    <property type="match status" value="1"/>
</dbReference>
<comment type="caution">
    <text evidence="5">The sequence shown here is derived from an EMBL/GenBank/DDBJ whole genome shotgun (WGS) entry which is preliminary data.</text>
</comment>
<evidence type="ECO:0000313" key="6">
    <source>
        <dbReference type="Proteomes" id="UP000823775"/>
    </source>
</evidence>
<dbReference type="PROSITE" id="PS50011">
    <property type="entry name" value="PROTEIN_KINASE_DOM"/>
    <property type="match status" value="1"/>
</dbReference>
<evidence type="ECO:0000259" key="4">
    <source>
        <dbReference type="PROSITE" id="PS50011"/>
    </source>
</evidence>
<organism evidence="5 6">
    <name type="scientific">Datura stramonium</name>
    <name type="common">Jimsonweed</name>
    <name type="synonym">Common thornapple</name>
    <dbReference type="NCBI Taxonomy" id="4076"/>
    <lineage>
        <taxon>Eukaryota</taxon>
        <taxon>Viridiplantae</taxon>
        <taxon>Streptophyta</taxon>
        <taxon>Embryophyta</taxon>
        <taxon>Tracheophyta</taxon>
        <taxon>Spermatophyta</taxon>
        <taxon>Magnoliopsida</taxon>
        <taxon>eudicotyledons</taxon>
        <taxon>Gunneridae</taxon>
        <taxon>Pentapetalae</taxon>
        <taxon>asterids</taxon>
        <taxon>lamiids</taxon>
        <taxon>Solanales</taxon>
        <taxon>Solanaceae</taxon>
        <taxon>Solanoideae</taxon>
        <taxon>Datureae</taxon>
        <taxon>Datura</taxon>
    </lineage>
</organism>
<dbReference type="InterPro" id="IPR011009">
    <property type="entry name" value="Kinase-like_dom_sf"/>
</dbReference>
<feature type="domain" description="Protein kinase" evidence="4">
    <location>
        <begin position="1"/>
        <end position="291"/>
    </location>
</feature>
<dbReference type="SMART" id="SM00220">
    <property type="entry name" value="S_TKc"/>
    <property type="match status" value="1"/>
</dbReference>
<dbReference type="Proteomes" id="UP000823775">
    <property type="component" value="Unassembled WGS sequence"/>
</dbReference>
<feature type="region of interest" description="Disordered" evidence="3">
    <location>
        <begin position="1"/>
        <end position="20"/>
    </location>
</feature>
<evidence type="ECO:0000256" key="1">
    <source>
        <dbReference type="ARBA" id="ARBA00022741"/>
    </source>
</evidence>
<reference evidence="5 6" key="1">
    <citation type="journal article" date="2021" name="BMC Genomics">
        <title>Datura genome reveals duplications of psychoactive alkaloid biosynthetic genes and high mutation rate following tissue culture.</title>
        <authorList>
            <person name="Rajewski A."/>
            <person name="Carter-House D."/>
            <person name="Stajich J."/>
            <person name="Litt A."/>
        </authorList>
    </citation>
    <scope>NUCLEOTIDE SEQUENCE [LARGE SCALE GENOMIC DNA]</scope>
    <source>
        <strain evidence="5">AR-01</strain>
    </source>
</reference>
<dbReference type="EMBL" id="JACEIK010000084">
    <property type="protein sequence ID" value="MCD7449136.1"/>
    <property type="molecule type" value="Genomic_DNA"/>
</dbReference>
<protein>
    <recommendedName>
        <fullName evidence="4">Protein kinase domain-containing protein</fullName>
    </recommendedName>
</protein>
<dbReference type="PANTHER" id="PTHR27005:SF460">
    <property type="entry name" value="NON-FUNCTIONAL PSEUDOKINASE ZED1-LIKE"/>
    <property type="match status" value="1"/>
</dbReference>
<sequence>MHHFRGLISKPSSSASREKLKKKEHYLKNGSALLEEFIALCDRNCRIALRYFGATEIERATKESAENRVIFIGGMYMVKGLLDKRRVLVRFRDSTFHRNSSDICRDVAITSQMGHLKNVLKLIGCFLEYAEPVMVYEYVKEATTHHNLLFNNDDHARNTDLNSQKVFIDLSSGVAKLFDFSFSISLPPGELEVEAQDAVCGTCEHIDPEYCCSAIVTQKTDVYGFGNVLFQLLAGKEKPGIDHEIRQQLENYLDLVKRCTASKGEDRPYMIYVAKELRRIEKCFRALNSLT</sequence>
<evidence type="ECO:0000313" key="5">
    <source>
        <dbReference type="EMBL" id="MCD7449136.1"/>
    </source>
</evidence>
<keyword evidence="2" id="KW-0067">ATP-binding</keyword>
<dbReference type="InterPro" id="IPR000719">
    <property type="entry name" value="Prot_kinase_dom"/>
</dbReference>
<accession>A0ABS8RQS4</accession>
<proteinExistence type="predicted"/>